<proteinExistence type="predicted"/>
<gene>
    <name evidence="1" type="ORF">VP01_2244g2</name>
</gene>
<name>A0A0L6V8F6_9BASI</name>
<dbReference type="Proteomes" id="UP000037035">
    <property type="component" value="Unassembled WGS sequence"/>
</dbReference>
<keyword evidence="2" id="KW-1185">Reference proteome</keyword>
<dbReference type="AlphaFoldDB" id="A0A0L6V8F6"/>
<evidence type="ECO:0000313" key="1">
    <source>
        <dbReference type="EMBL" id="KNZ57091.1"/>
    </source>
</evidence>
<dbReference type="EMBL" id="LAVV01007108">
    <property type="protein sequence ID" value="KNZ57091.1"/>
    <property type="molecule type" value="Genomic_DNA"/>
</dbReference>
<evidence type="ECO:0000313" key="2">
    <source>
        <dbReference type="Proteomes" id="UP000037035"/>
    </source>
</evidence>
<dbReference type="VEuPathDB" id="FungiDB:VP01_2244g2"/>
<protein>
    <submittedName>
        <fullName evidence="1">Uncharacterized protein</fullName>
    </submittedName>
</protein>
<comment type="caution">
    <text evidence="1">The sequence shown here is derived from an EMBL/GenBank/DDBJ whole genome shotgun (WGS) entry which is preliminary data.</text>
</comment>
<organism evidence="1 2">
    <name type="scientific">Puccinia sorghi</name>
    <dbReference type="NCBI Taxonomy" id="27349"/>
    <lineage>
        <taxon>Eukaryota</taxon>
        <taxon>Fungi</taxon>
        <taxon>Dikarya</taxon>
        <taxon>Basidiomycota</taxon>
        <taxon>Pucciniomycotina</taxon>
        <taxon>Pucciniomycetes</taxon>
        <taxon>Pucciniales</taxon>
        <taxon>Pucciniaceae</taxon>
        <taxon>Puccinia</taxon>
    </lineage>
</organism>
<accession>A0A0L6V8F6</accession>
<reference evidence="1 2" key="1">
    <citation type="submission" date="2015-08" db="EMBL/GenBank/DDBJ databases">
        <title>Next Generation Sequencing and Analysis of the Genome of Puccinia sorghi L Schw, the Causal Agent of Maize Common Rust.</title>
        <authorList>
            <person name="Rochi L."/>
            <person name="Burguener G."/>
            <person name="Darino M."/>
            <person name="Turjanski A."/>
            <person name="Kreff E."/>
            <person name="Dieguez M.J."/>
            <person name="Sacco F."/>
        </authorList>
    </citation>
    <scope>NUCLEOTIDE SEQUENCE [LARGE SCALE GENOMIC DNA]</scope>
    <source>
        <strain evidence="1 2">RO10H11247</strain>
    </source>
</reference>
<sequence>MDPRDLEIEANKEKVHALAKELKTIKQKTHEQEMFRKAKSNLG</sequence>